<dbReference type="GO" id="GO:0005524">
    <property type="term" value="F:ATP binding"/>
    <property type="evidence" value="ECO:0007669"/>
    <property type="project" value="UniProtKB-KW"/>
</dbReference>
<evidence type="ECO:0000313" key="7">
    <source>
        <dbReference type="Proteomes" id="UP000182977"/>
    </source>
</evidence>
<reference evidence="7" key="1">
    <citation type="submission" date="2016-10" db="EMBL/GenBank/DDBJ databases">
        <authorList>
            <person name="Varghese N."/>
            <person name="Submissions S."/>
        </authorList>
    </citation>
    <scope>NUCLEOTIDE SEQUENCE [LARGE SCALE GENOMIC DNA]</scope>
    <source>
        <strain evidence="7">DSM 45079</strain>
    </source>
</reference>
<dbReference type="Gene3D" id="3.40.50.300">
    <property type="entry name" value="P-loop containing nucleotide triphosphate hydrolases"/>
    <property type="match status" value="1"/>
</dbReference>
<evidence type="ECO:0000256" key="4">
    <source>
        <dbReference type="ARBA" id="ARBA00022840"/>
    </source>
</evidence>
<sequence length="252" mass="27354">MRSRHRPGDDQLVIEVRGLSKRYGPTTAADSLTFTAKPGVITGFLGPNGAGKSTTMRLVLGLDRPDAGHALVGGRPYWSYRRPMRELGALLEAGSVHPGRTAFHHLLWLAHTHGIGPSRVLAVLDQVGLSDVARRRVGAYSLGMRQRLGVAAALLGDPGTVMLDEPMNGLDPEGMVWIRRLLRTLADDGRTVLVSSHLMSEMEKIADHLIVIGRGRLVADTTPAQLRAGHDSLEDAFLELTRATAEYHGRAR</sequence>
<accession>A0A1H2GZH9</accession>
<dbReference type="PROSITE" id="PS00211">
    <property type="entry name" value="ABC_TRANSPORTER_1"/>
    <property type="match status" value="1"/>
</dbReference>
<dbReference type="PANTHER" id="PTHR43335">
    <property type="entry name" value="ABC TRANSPORTER, ATP-BINDING PROTEIN"/>
    <property type="match status" value="1"/>
</dbReference>
<dbReference type="GO" id="GO:0016887">
    <property type="term" value="F:ATP hydrolysis activity"/>
    <property type="evidence" value="ECO:0007669"/>
    <property type="project" value="InterPro"/>
</dbReference>
<dbReference type="STRING" id="419479.SAMN04488563_0750"/>
<gene>
    <name evidence="6" type="ORF">SAMN04488563_0750</name>
</gene>
<keyword evidence="4 6" id="KW-0067">ATP-binding</keyword>
<protein>
    <submittedName>
        <fullName evidence="6">ABC-2 type transport system ATP-binding protein</fullName>
    </submittedName>
</protein>
<dbReference type="SUPFAM" id="SSF52540">
    <property type="entry name" value="P-loop containing nucleoside triphosphate hydrolases"/>
    <property type="match status" value="1"/>
</dbReference>
<dbReference type="InterPro" id="IPR003439">
    <property type="entry name" value="ABC_transporter-like_ATP-bd"/>
</dbReference>
<proteinExistence type="inferred from homology"/>
<evidence type="ECO:0000259" key="5">
    <source>
        <dbReference type="PROSITE" id="PS50893"/>
    </source>
</evidence>
<dbReference type="SMART" id="SM00382">
    <property type="entry name" value="AAA"/>
    <property type="match status" value="1"/>
</dbReference>
<evidence type="ECO:0000313" key="6">
    <source>
        <dbReference type="EMBL" id="SDU24758.1"/>
    </source>
</evidence>
<dbReference type="InterPro" id="IPR017871">
    <property type="entry name" value="ABC_transporter-like_CS"/>
</dbReference>
<dbReference type="EMBL" id="LT629791">
    <property type="protein sequence ID" value="SDU24758.1"/>
    <property type="molecule type" value="Genomic_DNA"/>
</dbReference>
<dbReference type="Pfam" id="PF00005">
    <property type="entry name" value="ABC_tran"/>
    <property type="match status" value="1"/>
</dbReference>
<feature type="domain" description="ABC transporter" evidence="5">
    <location>
        <begin position="14"/>
        <end position="239"/>
    </location>
</feature>
<organism evidence="6 7">
    <name type="scientific">Jiangella alkaliphila</name>
    <dbReference type="NCBI Taxonomy" id="419479"/>
    <lineage>
        <taxon>Bacteria</taxon>
        <taxon>Bacillati</taxon>
        <taxon>Actinomycetota</taxon>
        <taxon>Actinomycetes</taxon>
        <taxon>Jiangellales</taxon>
        <taxon>Jiangellaceae</taxon>
        <taxon>Jiangella</taxon>
    </lineage>
</organism>
<dbReference type="OrthoDB" id="9804819at2"/>
<evidence type="ECO:0000256" key="3">
    <source>
        <dbReference type="ARBA" id="ARBA00022741"/>
    </source>
</evidence>
<keyword evidence="3" id="KW-0547">Nucleotide-binding</keyword>
<dbReference type="PROSITE" id="PS50893">
    <property type="entry name" value="ABC_TRANSPORTER_2"/>
    <property type="match status" value="1"/>
</dbReference>
<evidence type="ECO:0000256" key="1">
    <source>
        <dbReference type="ARBA" id="ARBA00005417"/>
    </source>
</evidence>
<dbReference type="Proteomes" id="UP000182977">
    <property type="component" value="Chromosome I"/>
</dbReference>
<dbReference type="InterPro" id="IPR027417">
    <property type="entry name" value="P-loop_NTPase"/>
</dbReference>
<name>A0A1H2GZH9_9ACTN</name>
<dbReference type="AlphaFoldDB" id="A0A1H2GZH9"/>
<dbReference type="InterPro" id="IPR003593">
    <property type="entry name" value="AAA+_ATPase"/>
</dbReference>
<keyword evidence="2" id="KW-0813">Transport</keyword>
<evidence type="ECO:0000256" key="2">
    <source>
        <dbReference type="ARBA" id="ARBA00022448"/>
    </source>
</evidence>
<keyword evidence="7" id="KW-1185">Reference proteome</keyword>
<comment type="similarity">
    <text evidence="1">Belongs to the ABC transporter superfamily.</text>
</comment>
<dbReference type="PANTHER" id="PTHR43335:SF4">
    <property type="entry name" value="ABC TRANSPORTER, ATP-BINDING PROTEIN"/>
    <property type="match status" value="1"/>
</dbReference>